<feature type="non-terminal residue" evidence="3">
    <location>
        <position position="143"/>
    </location>
</feature>
<organism evidence="3 4">
    <name type="scientific">Armillaria gallica</name>
    <name type="common">Bulbous honey fungus</name>
    <name type="synonym">Armillaria bulbosa</name>
    <dbReference type="NCBI Taxonomy" id="47427"/>
    <lineage>
        <taxon>Eukaryota</taxon>
        <taxon>Fungi</taxon>
        <taxon>Dikarya</taxon>
        <taxon>Basidiomycota</taxon>
        <taxon>Agaricomycotina</taxon>
        <taxon>Agaricomycetes</taxon>
        <taxon>Agaricomycetidae</taxon>
        <taxon>Agaricales</taxon>
        <taxon>Marasmiineae</taxon>
        <taxon>Physalacriaceae</taxon>
        <taxon>Armillaria</taxon>
    </lineage>
</organism>
<dbReference type="InParanoid" id="A0A2H3DIJ4"/>
<keyword evidence="4" id="KW-1185">Reference proteome</keyword>
<dbReference type="EMBL" id="KZ293664">
    <property type="protein sequence ID" value="PBK90678.1"/>
    <property type="molecule type" value="Genomic_DNA"/>
</dbReference>
<evidence type="ECO:0000259" key="2">
    <source>
        <dbReference type="Pfam" id="PF22936"/>
    </source>
</evidence>
<feature type="non-terminal residue" evidence="3">
    <location>
        <position position="1"/>
    </location>
</feature>
<name>A0A2H3DIJ4_ARMGA</name>
<dbReference type="Pfam" id="PF22936">
    <property type="entry name" value="Pol_BBD"/>
    <property type="match status" value="1"/>
</dbReference>
<evidence type="ECO:0000313" key="3">
    <source>
        <dbReference type="EMBL" id="PBK90678.1"/>
    </source>
</evidence>
<feature type="region of interest" description="Disordered" evidence="1">
    <location>
        <begin position="19"/>
        <end position="83"/>
    </location>
</feature>
<protein>
    <recommendedName>
        <fullName evidence="2">Retrovirus-related Pol polyprotein from transposon TNT 1-94-like beta-barrel domain-containing protein</fullName>
    </recommendedName>
</protein>
<dbReference type="OrthoDB" id="5598079at2759"/>
<gene>
    <name evidence="3" type="ORF">ARMGADRAFT_886825</name>
</gene>
<evidence type="ECO:0000256" key="1">
    <source>
        <dbReference type="SAM" id="MobiDB-lite"/>
    </source>
</evidence>
<proteinExistence type="predicted"/>
<accession>A0A2H3DIJ4</accession>
<dbReference type="InterPro" id="IPR054722">
    <property type="entry name" value="PolX-like_BBD"/>
</dbReference>
<sequence>CLRENHTEEECMTKKFSLARDRKRVADQAGERSSGKRHQGGGRKVEKGSGFAAEVKEETASLASTNPSSPTISHWNTDTGASHHMTPHRHWFHMYSPHVIPIRLADNMVIHSAGVGSVVFKPEIKGEVSDEVELHDVLHVPEL</sequence>
<reference evidence="4" key="1">
    <citation type="journal article" date="2017" name="Nat. Ecol. Evol.">
        <title>Genome expansion and lineage-specific genetic innovations in the forest pathogenic fungi Armillaria.</title>
        <authorList>
            <person name="Sipos G."/>
            <person name="Prasanna A.N."/>
            <person name="Walter M.C."/>
            <person name="O'Connor E."/>
            <person name="Balint B."/>
            <person name="Krizsan K."/>
            <person name="Kiss B."/>
            <person name="Hess J."/>
            <person name="Varga T."/>
            <person name="Slot J."/>
            <person name="Riley R."/>
            <person name="Boka B."/>
            <person name="Rigling D."/>
            <person name="Barry K."/>
            <person name="Lee J."/>
            <person name="Mihaltcheva S."/>
            <person name="LaButti K."/>
            <person name="Lipzen A."/>
            <person name="Waldron R."/>
            <person name="Moloney N.M."/>
            <person name="Sperisen C."/>
            <person name="Kredics L."/>
            <person name="Vagvoelgyi C."/>
            <person name="Patrignani A."/>
            <person name="Fitzpatrick D."/>
            <person name="Nagy I."/>
            <person name="Doyle S."/>
            <person name="Anderson J.B."/>
            <person name="Grigoriev I.V."/>
            <person name="Gueldener U."/>
            <person name="Muensterkoetter M."/>
            <person name="Nagy L.G."/>
        </authorList>
    </citation>
    <scope>NUCLEOTIDE SEQUENCE [LARGE SCALE GENOMIC DNA]</scope>
    <source>
        <strain evidence="4">Ar21-2</strain>
    </source>
</reference>
<feature type="domain" description="Retrovirus-related Pol polyprotein from transposon TNT 1-94-like beta-barrel" evidence="2">
    <location>
        <begin position="75"/>
        <end position="143"/>
    </location>
</feature>
<dbReference type="Proteomes" id="UP000217790">
    <property type="component" value="Unassembled WGS sequence"/>
</dbReference>
<dbReference type="AlphaFoldDB" id="A0A2H3DIJ4"/>
<feature type="compositionally biased region" description="Polar residues" evidence="1">
    <location>
        <begin position="61"/>
        <end position="80"/>
    </location>
</feature>
<feature type="compositionally biased region" description="Basic and acidic residues" evidence="1">
    <location>
        <begin position="19"/>
        <end position="34"/>
    </location>
</feature>
<evidence type="ECO:0000313" key="4">
    <source>
        <dbReference type="Proteomes" id="UP000217790"/>
    </source>
</evidence>